<dbReference type="STRING" id="512763.DC20_15960"/>
<dbReference type="EMBL" id="CP012643">
    <property type="protein sequence ID" value="ALJ00184.1"/>
    <property type="molecule type" value="Genomic_DNA"/>
</dbReference>
<name>A0A0P0C4T4_9BACT</name>
<accession>A0A0P0C4T4</accession>
<dbReference type="PATRIC" id="fig|512763.3.peg.3507"/>
<proteinExistence type="predicted"/>
<reference evidence="1 2" key="1">
    <citation type="submission" date="2015-08" db="EMBL/GenBank/DDBJ databases">
        <title>Complete genome sequence of Rufibacter tibetensis strain 1351t, a radiation-resistant bacterium from tibet plateau.</title>
        <authorList>
            <person name="Dai J."/>
        </authorList>
    </citation>
    <scope>NUCLEOTIDE SEQUENCE [LARGE SCALE GENOMIC DNA]</scope>
    <source>
        <strain evidence="1 2">1351</strain>
    </source>
</reference>
<gene>
    <name evidence="1" type="ORF">DC20_15960</name>
</gene>
<dbReference type="Proteomes" id="UP000061382">
    <property type="component" value="Chromosome"/>
</dbReference>
<dbReference type="KEGG" id="rti:DC20_15960"/>
<organism evidence="1 2">
    <name type="scientific">Rufibacter tibetensis</name>
    <dbReference type="NCBI Taxonomy" id="512763"/>
    <lineage>
        <taxon>Bacteria</taxon>
        <taxon>Pseudomonadati</taxon>
        <taxon>Bacteroidota</taxon>
        <taxon>Cytophagia</taxon>
        <taxon>Cytophagales</taxon>
        <taxon>Hymenobacteraceae</taxon>
        <taxon>Rufibacter</taxon>
    </lineage>
</organism>
<evidence type="ECO:0000313" key="1">
    <source>
        <dbReference type="EMBL" id="ALJ00184.1"/>
    </source>
</evidence>
<sequence length="92" mass="9516">MAVLSLLPAGTISGNQALKSTRGLCNLSGIESTTPTVGWVGSSTFQSHLSGIERWFLCLNRCENIFQSHLSGIESGGLVVGPAAALISIDLG</sequence>
<protein>
    <submittedName>
        <fullName evidence="1">Uncharacterized protein</fullName>
    </submittedName>
</protein>
<dbReference type="AlphaFoldDB" id="A0A0P0C4T4"/>
<evidence type="ECO:0000313" key="2">
    <source>
        <dbReference type="Proteomes" id="UP000061382"/>
    </source>
</evidence>
<keyword evidence="2" id="KW-1185">Reference proteome</keyword>